<accession>A0ACC0DWQ7</accession>
<proteinExistence type="predicted"/>
<organism evidence="1 2">
    <name type="scientific">Puccinia striiformis f. sp. tritici</name>
    <dbReference type="NCBI Taxonomy" id="168172"/>
    <lineage>
        <taxon>Eukaryota</taxon>
        <taxon>Fungi</taxon>
        <taxon>Dikarya</taxon>
        <taxon>Basidiomycota</taxon>
        <taxon>Pucciniomycotina</taxon>
        <taxon>Pucciniomycetes</taxon>
        <taxon>Pucciniales</taxon>
        <taxon>Pucciniaceae</taxon>
        <taxon>Puccinia</taxon>
    </lineage>
</organism>
<evidence type="ECO:0000313" key="2">
    <source>
        <dbReference type="Proteomes" id="UP001060170"/>
    </source>
</evidence>
<gene>
    <name evidence="1" type="ORF">MJO28_012909</name>
</gene>
<sequence length="71" mass="7657">MPTSPQSIQEQQSHQSPAVISTGSSSWTNQILIPSLASSSSVYHCQDQPRSFSSQLVGRIHDATTQTTLVT</sequence>
<evidence type="ECO:0000313" key="1">
    <source>
        <dbReference type="EMBL" id="KAI7940624.1"/>
    </source>
</evidence>
<comment type="caution">
    <text evidence="1">The sequence shown here is derived from an EMBL/GenBank/DDBJ whole genome shotgun (WGS) entry which is preliminary data.</text>
</comment>
<dbReference type="Proteomes" id="UP001060170">
    <property type="component" value="Chromosome 13"/>
</dbReference>
<reference evidence="2" key="1">
    <citation type="journal article" date="2018" name="BMC Genomics">
        <title>Genomic insights into host adaptation between the wheat stripe rust pathogen (Puccinia striiformis f. sp. tritici) and the barley stripe rust pathogen (Puccinia striiformis f. sp. hordei).</title>
        <authorList>
            <person name="Xia C."/>
            <person name="Wang M."/>
            <person name="Yin C."/>
            <person name="Cornejo O.E."/>
            <person name="Hulbert S.H."/>
            <person name="Chen X."/>
        </authorList>
    </citation>
    <scope>NUCLEOTIDE SEQUENCE [LARGE SCALE GENOMIC DNA]</scope>
    <source>
        <strain evidence="2">93-210</strain>
    </source>
</reference>
<keyword evidence="2" id="KW-1185">Reference proteome</keyword>
<protein>
    <submittedName>
        <fullName evidence="1">Uncharacterized protein</fullName>
    </submittedName>
</protein>
<dbReference type="EMBL" id="CM045877">
    <property type="protein sequence ID" value="KAI7940624.1"/>
    <property type="molecule type" value="Genomic_DNA"/>
</dbReference>
<reference evidence="1 2" key="3">
    <citation type="journal article" date="2022" name="Microbiol. Spectr.">
        <title>Folding features and dynamics of 3D genome architecture in plant fungal pathogens.</title>
        <authorList>
            <person name="Xia C."/>
        </authorList>
    </citation>
    <scope>NUCLEOTIDE SEQUENCE [LARGE SCALE GENOMIC DNA]</scope>
    <source>
        <strain evidence="1 2">93-210</strain>
    </source>
</reference>
<name>A0ACC0DWQ7_9BASI</name>
<reference evidence="2" key="2">
    <citation type="journal article" date="2018" name="Mol. Plant Microbe Interact.">
        <title>Genome sequence resources for the wheat stripe rust pathogen (Puccinia striiformis f. sp. tritici) and the barley stripe rust pathogen (Puccinia striiformis f. sp. hordei).</title>
        <authorList>
            <person name="Xia C."/>
            <person name="Wang M."/>
            <person name="Yin C."/>
            <person name="Cornejo O.E."/>
            <person name="Hulbert S.H."/>
            <person name="Chen X."/>
        </authorList>
    </citation>
    <scope>NUCLEOTIDE SEQUENCE [LARGE SCALE GENOMIC DNA]</scope>
    <source>
        <strain evidence="2">93-210</strain>
    </source>
</reference>